<comment type="caution">
    <text evidence="1">The sequence shown here is derived from an EMBL/GenBank/DDBJ whole genome shotgun (WGS) entry which is preliminary data.</text>
</comment>
<organism evidence="1 2">
    <name type="scientific">Tectimicrobiota bacterium</name>
    <dbReference type="NCBI Taxonomy" id="2528274"/>
    <lineage>
        <taxon>Bacteria</taxon>
        <taxon>Pseudomonadati</taxon>
        <taxon>Nitrospinota/Tectimicrobiota group</taxon>
        <taxon>Candidatus Tectimicrobiota</taxon>
    </lineage>
</organism>
<evidence type="ECO:0000313" key="2">
    <source>
        <dbReference type="Proteomes" id="UP000772181"/>
    </source>
</evidence>
<dbReference type="Pfam" id="PF09720">
    <property type="entry name" value="Unstab_antitox"/>
    <property type="match status" value="1"/>
</dbReference>
<dbReference type="InterPro" id="IPR013406">
    <property type="entry name" value="CHP02574_addiction_mod"/>
</dbReference>
<dbReference type="EMBL" id="JACQWF010000111">
    <property type="protein sequence ID" value="MBI4595196.1"/>
    <property type="molecule type" value="Genomic_DNA"/>
</dbReference>
<accession>A0A933GKP0</accession>
<dbReference type="Proteomes" id="UP000772181">
    <property type="component" value="Unassembled WGS sequence"/>
</dbReference>
<evidence type="ECO:0000313" key="1">
    <source>
        <dbReference type="EMBL" id="MBI4595196.1"/>
    </source>
</evidence>
<sequence>MPKEELISEAVSLPVEIRLQLVERLLESLNPSHKNIDELWAIEAERRVAEIEKGEVKTVPGDEVFQKLYDRRKK</sequence>
<proteinExistence type="predicted"/>
<name>A0A933GKP0_UNCTE</name>
<reference evidence="1" key="1">
    <citation type="submission" date="2020-07" db="EMBL/GenBank/DDBJ databases">
        <title>Huge and variable diversity of episymbiotic CPR bacteria and DPANN archaea in groundwater ecosystems.</title>
        <authorList>
            <person name="He C.Y."/>
            <person name="Keren R."/>
            <person name="Whittaker M."/>
            <person name="Farag I.F."/>
            <person name="Doudna J."/>
            <person name="Cate J.H.D."/>
            <person name="Banfield J.F."/>
        </authorList>
    </citation>
    <scope>NUCLEOTIDE SEQUENCE</scope>
    <source>
        <strain evidence="1">NC_groundwater_1482_Ag_S-0.65um_47_24</strain>
    </source>
</reference>
<protein>
    <submittedName>
        <fullName evidence="1">Addiction module protein</fullName>
    </submittedName>
</protein>
<dbReference type="AlphaFoldDB" id="A0A933GKP0"/>
<gene>
    <name evidence="1" type="ORF">HY730_02335</name>
</gene>
<dbReference type="NCBIfam" id="TIGR02574">
    <property type="entry name" value="stabl_TIGR02574"/>
    <property type="match status" value="1"/>
</dbReference>